<keyword evidence="3" id="KW-1185">Reference proteome</keyword>
<dbReference type="EMBL" id="BAAAZP010000031">
    <property type="protein sequence ID" value="GAA3655804.1"/>
    <property type="molecule type" value="Genomic_DNA"/>
</dbReference>
<dbReference type="InterPro" id="IPR036291">
    <property type="entry name" value="NAD(P)-bd_dom_sf"/>
</dbReference>
<evidence type="ECO:0000313" key="3">
    <source>
        <dbReference type="Proteomes" id="UP001500902"/>
    </source>
</evidence>
<dbReference type="Gene3D" id="3.40.50.720">
    <property type="entry name" value="NAD(P)-binding Rossmann-like Domain"/>
    <property type="match status" value="1"/>
</dbReference>
<dbReference type="SUPFAM" id="SSF51735">
    <property type="entry name" value="NAD(P)-binding Rossmann-fold domains"/>
    <property type="match status" value="1"/>
</dbReference>
<organism evidence="2 3">
    <name type="scientific">Nonomuraea antimicrobica</name>
    <dbReference type="NCBI Taxonomy" id="561173"/>
    <lineage>
        <taxon>Bacteria</taxon>
        <taxon>Bacillati</taxon>
        <taxon>Actinomycetota</taxon>
        <taxon>Actinomycetes</taxon>
        <taxon>Streptosporangiales</taxon>
        <taxon>Streptosporangiaceae</taxon>
        <taxon>Nonomuraea</taxon>
    </lineage>
</organism>
<dbReference type="Pfam" id="PF03435">
    <property type="entry name" value="Sacchrp_dh_NADP"/>
    <property type="match status" value="1"/>
</dbReference>
<dbReference type="PANTHER" id="PTHR43781">
    <property type="entry name" value="SACCHAROPINE DEHYDROGENASE"/>
    <property type="match status" value="1"/>
</dbReference>
<accession>A0ABP7BBQ4</accession>
<protein>
    <submittedName>
        <fullName evidence="2">Saccharopine dehydrogenase NADP-binding domain-containing protein</fullName>
    </submittedName>
</protein>
<feature type="domain" description="Saccharopine dehydrogenase NADP binding" evidence="1">
    <location>
        <begin position="3"/>
        <end position="119"/>
    </location>
</feature>
<dbReference type="InterPro" id="IPR005097">
    <property type="entry name" value="Sacchrp_dh_NADP-bd"/>
</dbReference>
<evidence type="ECO:0000259" key="1">
    <source>
        <dbReference type="Pfam" id="PF03435"/>
    </source>
</evidence>
<dbReference type="Proteomes" id="UP001500902">
    <property type="component" value="Unassembled WGS sequence"/>
</dbReference>
<proteinExistence type="predicted"/>
<comment type="caution">
    <text evidence="2">The sequence shown here is derived from an EMBL/GenBank/DDBJ whole genome shotgun (WGS) entry which is preliminary data.</text>
</comment>
<name>A0ABP7BBQ4_9ACTN</name>
<reference evidence="3" key="1">
    <citation type="journal article" date="2019" name="Int. J. Syst. Evol. Microbiol.">
        <title>The Global Catalogue of Microorganisms (GCM) 10K type strain sequencing project: providing services to taxonomists for standard genome sequencing and annotation.</title>
        <authorList>
            <consortium name="The Broad Institute Genomics Platform"/>
            <consortium name="The Broad Institute Genome Sequencing Center for Infectious Disease"/>
            <person name="Wu L."/>
            <person name="Ma J."/>
        </authorList>
    </citation>
    <scope>NUCLEOTIDE SEQUENCE [LARGE SCALE GENOMIC DNA]</scope>
    <source>
        <strain evidence="3">JCM 16904</strain>
    </source>
</reference>
<evidence type="ECO:0000313" key="2">
    <source>
        <dbReference type="EMBL" id="GAA3655804.1"/>
    </source>
</evidence>
<dbReference type="RefSeq" id="WP_344875050.1">
    <property type="nucleotide sequence ID" value="NZ_BAAAZP010000031.1"/>
</dbReference>
<sequence length="339" mass="35760">MKIAVYGASGFTGGLVVAELRRRSVPAVLVGRDEERLRKRAAEYGAADVRVAGLDDPERLAAAFRGCDAVVNCAGPFSTRGEPVVRAAVAAGCQYVDTAGEQRYIKHILDSYADSSVTIVPAMADDGGPGDLIAALTAARLGDGPLDELLIADLRLPGAASRGTARSMAEVGVRSPLEYADGAWRPAEVAAGRAVLAVPGERAEVEVSAFALPGVVMAPRHLRVRRVRSAIRAEVSDLFTGLTADVVESIPEVPEEEARSTARWLMMAEATDITGNRARGWVTGTDGYRLTAVIAVEGARRLVMDGGPAGARTPAQVFDPADFLDFLTSFGVTWSVERV</sequence>
<dbReference type="PANTHER" id="PTHR43781:SF1">
    <property type="entry name" value="SACCHAROPINE DEHYDROGENASE"/>
    <property type="match status" value="1"/>
</dbReference>
<gene>
    <name evidence="2" type="ORF">GCM10022224_018690</name>
</gene>